<dbReference type="GO" id="GO:0006631">
    <property type="term" value="P:fatty acid metabolic process"/>
    <property type="evidence" value="ECO:0007669"/>
    <property type="project" value="UniProtKB-KW"/>
</dbReference>
<gene>
    <name evidence="6" type="primary">VvCHDp000612_0</name>
    <name evidence="6" type="ORF">CK203_014638</name>
</gene>
<feature type="domain" description="Phospholipase/carboxylesterase/thioesterase" evidence="5">
    <location>
        <begin position="261"/>
        <end position="471"/>
    </location>
</feature>
<evidence type="ECO:0000256" key="4">
    <source>
        <dbReference type="ARBA" id="ARBA00023098"/>
    </source>
</evidence>
<dbReference type="FunFam" id="3.40.50.1820:FF:000232">
    <property type="entry name" value="Probable carboxylesterase SOBER1-like"/>
    <property type="match status" value="1"/>
</dbReference>
<dbReference type="EMBL" id="QGNW01000043">
    <property type="protein sequence ID" value="RVX08090.1"/>
    <property type="molecule type" value="Genomic_DNA"/>
</dbReference>
<sequence>MARSFVLWLHGLDDSGPANEHIKALFTSSEFRNTVWSFPSAPPIPVTCNNGAITPSWFDIHEIPVTTDSTKDENGVLKAVKHVHAMLDKELAAGTNANNVFVCGESQGGALTLASVLLYPRTLGGGAIFSGWVPFNSSIIEQIPPGSKKTPILWLHGMADRTVLFETGQAGQHFLEQAGSYPGLGHSISNEELQDLESWIITHLQRFVDLLNIALFLPFLWMLQGWKENGIGYGLQPNSFEICSTIFFILILRPHTFSPKPDSMARSFVLWLHGLGDSGPANEPIKTLFTSPEFRNTIWKFPSAPSNPVTCNYGSVMPSWFDIHEIPVTADSPKDENGVLKAVQNVHAMIDKELAAGTNPKNIFVCGFSQGGALTLASVLLYPRTLGGGAVFSGWVPFNSTMIERMPADAKKTPILWSHGMADRTVLFEAGQAGPPFLEQAGVSCEFKAYPGLAHSISNEELRYLESWIKTRLQSSS</sequence>
<dbReference type="PANTHER" id="PTHR10655:SF17">
    <property type="entry name" value="LYSOPHOSPHOLIPASE-LIKE PROTEIN 1"/>
    <property type="match status" value="1"/>
</dbReference>
<keyword evidence="2" id="KW-0378">Hydrolase</keyword>
<evidence type="ECO:0000313" key="7">
    <source>
        <dbReference type="Proteomes" id="UP000288805"/>
    </source>
</evidence>
<reference evidence="6 7" key="1">
    <citation type="journal article" date="2018" name="PLoS Genet.">
        <title>Population sequencing reveals clonal diversity and ancestral inbreeding in the grapevine cultivar Chardonnay.</title>
        <authorList>
            <person name="Roach M.J."/>
            <person name="Johnson D.L."/>
            <person name="Bohlmann J."/>
            <person name="van Vuuren H.J."/>
            <person name="Jones S.J."/>
            <person name="Pretorius I.S."/>
            <person name="Schmidt S.A."/>
            <person name="Borneman A.R."/>
        </authorList>
    </citation>
    <scope>NUCLEOTIDE SEQUENCE [LARGE SCALE GENOMIC DNA]</scope>
    <source>
        <strain evidence="7">cv. Chardonnay</strain>
        <tissue evidence="6">Leaf</tissue>
    </source>
</reference>
<dbReference type="AlphaFoldDB" id="A0A438JGL8"/>
<evidence type="ECO:0000256" key="1">
    <source>
        <dbReference type="ARBA" id="ARBA00006499"/>
    </source>
</evidence>
<proteinExistence type="inferred from homology"/>
<dbReference type="Pfam" id="PF02230">
    <property type="entry name" value="Abhydrolase_2"/>
    <property type="match status" value="2"/>
</dbReference>
<organism evidence="6 7">
    <name type="scientific">Vitis vinifera</name>
    <name type="common">Grape</name>
    <dbReference type="NCBI Taxonomy" id="29760"/>
    <lineage>
        <taxon>Eukaryota</taxon>
        <taxon>Viridiplantae</taxon>
        <taxon>Streptophyta</taxon>
        <taxon>Embryophyta</taxon>
        <taxon>Tracheophyta</taxon>
        <taxon>Spermatophyta</taxon>
        <taxon>Magnoliopsida</taxon>
        <taxon>eudicotyledons</taxon>
        <taxon>Gunneridae</taxon>
        <taxon>Pentapetalae</taxon>
        <taxon>rosids</taxon>
        <taxon>Vitales</taxon>
        <taxon>Vitaceae</taxon>
        <taxon>Viteae</taxon>
        <taxon>Vitis</taxon>
    </lineage>
</organism>
<evidence type="ECO:0000313" key="6">
    <source>
        <dbReference type="EMBL" id="RVX08090.1"/>
    </source>
</evidence>
<dbReference type="Gene3D" id="3.40.50.1820">
    <property type="entry name" value="alpha/beta hydrolase"/>
    <property type="match status" value="2"/>
</dbReference>
<dbReference type="InterPro" id="IPR003140">
    <property type="entry name" value="PLipase/COase/thioEstase"/>
</dbReference>
<comment type="similarity">
    <text evidence="1">Belongs to the AB hydrolase superfamily. AB hydrolase 2 family.</text>
</comment>
<dbReference type="Proteomes" id="UP000288805">
    <property type="component" value="Unassembled WGS sequence"/>
</dbReference>
<dbReference type="InterPro" id="IPR050565">
    <property type="entry name" value="LYPA1-2/EST-like"/>
</dbReference>
<evidence type="ECO:0000256" key="3">
    <source>
        <dbReference type="ARBA" id="ARBA00022832"/>
    </source>
</evidence>
<keyword evidence="4" id="KW-0443">Lipid metabolism</keyword>
<dbReference type="InterPro" id="IPR029058">
    <property type="entry name" value="AB_hydrolase_fold"/>
</dbReference>
<evidence type="ECO:0000256" key="2">
    <source>
        <dbReference type="ARBA" id="ARBA00022801"/>
    </source>
</evidence>
<comment type="caution">
    <text evidence="6">The sequence shown here is derived from an EMBL/GenBank/DDBJ whole genome shotgun (WGS) entry which is preliminary data.</text>
</comment>
<dbReference type="PANTHER" id="PTHR10655">
    <property type="entry name" value="LYSOPHOSPHOLIPASE-RELATED"/>
    <property type="match status" value="1"/>
</dbReference>
<evidence type="ECO:0000259" key="5">
    <source>
        <dbReference type="Pfam" id="PF02230"/>
    </source>
</evidence>
<keyword evidence="3" id="KW-0276">Fatty acid metabolism</keyword>
<accession>A0A438JGL8</accession>
<feature type="domain" description="Phospholipase/carboxylesterase/thioesterase" evidence="5">
    <location>
        <begin position="3"/>
        <end position="203"/>
    </location>
</feature>
<name>A0A438JGL8_VITVI</name>
<dbReference type="GO" id="GO:0016787">
    <property type="term" value="F:hydrolase activity"/>
    <property type="evidence" value="ECO:0007669"/>
    <property type="project" value="UniProtKB-KW"/>
</dbReference>
<protein>
    <submittedName>
        <fullName evidence="6">Putative carboxylesterase SOBER1-like</fullName>
    </submittedName>
</protein>
<dbReference type="SUPFAM" id="SSF53474">
    <property type="entry name" value="alpha/beta-Hydrolases"/>
    <property type="match status" value="2"/>
</dbReference>